<protein>
    <submittedName>
        <fullName evidence="2">Uncharacterized protein</fullName>
    </submittedName>
</protein>
<evidence type="ECO:0000256" key="1">
    <source>
        <dbReference type="SAM" id="Phobius"/>
    </source>
</evidence>
<keyword evidence="1" id="KW-1133">Transmembrane helix</keyword>
<feature type="transmembrane region" description="Helical" evidence="1">
    <location>
        <begin position="6"/>
        <end position="24"/>
    </location>
</feature>
<gene>
    <name evidence="2" type="ORF">ACFSCX_13955</name>
</gene>
<dbReference type="EMBL" id="JBHUEM010000021">
    <property type="protein sequence ID" value="MFD1737647.1"/>
    <property type="molecule type" value="Genomic_DNA"/>
</dbReference>
<name>A0ABW4LRD8_9BACI</name>
<accession>A0ABW4LRD8</accession>
<sequence>MEIVIYFTLAWLVCMTIFLLPKPLSPIENVFLFFIISLAIKNSFSIVGVNLKLIEPSTKHVLFIAYILYRTIIYPGTLLIVTNILFSHLPAKTKGLLLGLGILFIFSVENLGEYLHLYKYVKWNNWYNTLEIFILFMICIVTSRIIMKVHRKEKAIESL</sequence>
<proteinExistence type="predicted"/>
<feature type="transmembrane region" description="Helical" evidence="1">
    <location>
        <begin position="95"/>
        <end position="114"/>
    </location>
</feature>
<feature type="transmembrane region" description="Helical" evidence="1">
    <location>
        <begin position="126"/>
        <end position="147"/>
    </location>
</feature>
<feature type="transmembrane region" description="Helical" evidence="1">
    <location>
        <begin position="63"/>
        <end position="86"/>
    </location>
</feature>
<dbReference type="RefSeq" id="WP_377928866.1">
    <property type="nucleotide sequence ID" value="NZ_JBHUEM010000021.1"/>
</dbReference>
<feature type="transmembrane region" description="Helical" evidence="1">
    <location>
        <begin position="31"/>
        <end position="51"/>
    </location>
</feature>
<keyword evidence="3" id="KW-1185">Reference proteome</keyword>
<reference evidence="3" key="1">
    <citation type="journal article" date="2019" name="Int. J. Syst. Evol. Microbiol.">
        <title>The Global Catalogue of Microorganisms (GCM) 10K type strain sequencing project: providing services to taxonomists for standard genome sequencing and annotation.</title>
        <authorList>
            <consortium name="The Broad Institute Genomics Platform"/>
            <consortium name="The Broad Institute Genome Sequencing Center for Infectious Disease"/>
            <person name="Wu L."/>
            <person name="Ma J."/>
        </authorList>
    </citation>
    <scope>NUCLEOTIDE SEQUENCE [LARGE SCALE GENOMIC DNA]</scope>
    <source>
        <strain evidence="3">CCUG 49339</strain>
    </source>
</reference>
<organism evidence="2 3">
    <name type="scientific">Bacillus salitolerans</name>
    <dbReference type="NCBI Taxonomy" id="1437434"/>
    <lineage>
        <taxon>Bacteria</taxon>
        <taxon>Bacillati</taxon>
        <taxon>Bacillota</taxon>
        <taxon>Bacilli</taxon>
        <taxon>Bacillales</taxon>
        <taxon>Bacillaceae</taxon>
        <taxon>Bacillus</taxon>
    </lineage>
</organism>
<keyword evidence="1" id="KW-0472">Membrane</keyword>
<evidence type="ECO:0000313" key="3">
    <source>
        <dbReference type="Proteomes" id="UP001597214"/>
    </source>
</evidence>
<keyword evidence="1" id="KW-0812">Transmembrane</keyword>
<comment type="caution">
    <text evidence="2">The sequence shown here is derived from an EMBL/GenBank/DDBJ whole genome shotgun (WGS) entry which is preliminary data.</text>
</comment>
<evidence type="ECO:0000313" key="2">
    <source>
        <dbReference type="EMBL" id="MFD1737647.1"/>
    </source>
</evidence>
<dbReference type="Proteomes" id="UP001597214">
    <property type="component" value="Unassembled WGS sequence"/>
</dbReference>